<gene>
    <name evidence="1" type="ORF">K466DRAFT_448463</name>
</gene>
<dbReference type="InterPro" id="IPR004242">
    <property type="entry name" value="Transposase_21"/>
</dbReference>
<dbReference type="InParanoid" id="A0A5C3NZK3"/>
<sequence>LNLPPAIRYAPENIYLAGIIPGPREPRLEELNRLLTPLVDELLTLWTRGLYLTRTSLRWMGRMVRVALIPLVCDLPALRKAAGFGGHQATYFCSFCPLPRKEMRNLDRESWPRPRTWEEHVTLAEEWRDGTEAEREKVFKAHGLRWSELLRLPYWDPTRFAVLDVMHNLFLG</sequence>
<evidence type="ECO:0000313" key="1">
    <source>
        <dbReference type="EMBL" id="TFK82784.1"/>
    </source>
</evidence>
<organism evidence="1 2">
    <name type="scientific">Polyporus arcularius HHB13444</name>
    <dbReference type="NCBI Taxonomy" id="1314778"/>
    <lineage>
        <taxon>Eukaryota</taxon>
        <taxon>Fungi</taxon>
        <taxon>Dikarya</taxon>
        <taxon>Basidiomycota</taxon>
        <taxon>Agaricomycotina</taxon>
        <taxon>Agaricomycetes</taxon>
        <taxon>Polyporales</taxon>
        <taxon>Polyporaceae</taxon>
        <taxon>Polyporus</taxon>
    </lineage>
</organism>
<name>A0A5C3NZK3_9APHY</name>
<dbReference type="Proteomes" id="UP000308197">
    <property type="component" value="Unassembled WGS sequence"/>
</dbReference>
<reference evidence="1 2" key="1">
    <citation type="journal article" date="2019" name="Nat. Ecol. Evol.">
        <title>Megaphylogeny resolves global patterns of mushroom evolution.</title>
        <authorList>
            <person name="Varga T."/>
            <person name="Krizsan K."/>
            <person name="Foldi C."/>
            <person name="Dima B."/>
            <person name="Sanchez-Garcia M."/>
            <person name="Sanchez-Ramirez S."/>
            <person name="Szollosi G.J."/>
            <person name="Szarkandi J.G."/>
            <person name="Papp V."/>
            <person name="Albert L."/>
            <person name="Andreopoulos W."/>
            <person name="Angelini C."/>
            <person name="Antonin V."/>
            <person name="Barry K.W."/>
            <person name="Bougher N.L."/>
            <person name="Buchanan P."/>
            <person name="Buyck B."/>
            <person name="Bense V."/>
            <person name="Catcheside P."/>
            <person name="Chovatia M."/>
            <person name="Cooper J."/>
            <person name="Damon W."/>
            <person name="Desjardin D."/>
            <person name="Finy P."/>
            <person name="Geml J."/>
            <person name="Haridas S."/>
            <person name="Hughes K."/>
            <person name="Justo A."/>
            <person name="Karasinski D."/>
            <person name="Kautmanova I."/>
            <person name="Kiss B."/>
            <person name="Kocsube S."/>
            <person name="Kotiranta H."/>
            <person name="LaButti K.M."/>
            <person name="Lechner B.E."/>
            <person name="Liimatainen K."/>
            <person name="Lipzen A."/>
            <person name="Lukacs Z."/>
            <person name="Mihaltcheva S."/>
            <person name="Morgado L.N."/>
            <person name="Niskanen T."/>
            <person name="Noordeloos M.E."/>
            <person name="Ohm R.A."/>
            <person name="Ortiz-Santana B."/>
            <person name="Ovrebo C."/>
            <person name="Racz N."/>
            <person name="Riley R."/>
            <person name="Savchenko A."/>
            <person name="Shiryaev A."/>
            <person name="Soop K."/>
            <person name="Spirin V."/>
            <person name="Szebenyi C."/>
            <person name="Tomsovsky M."/>
            <person name="Tulloss R.E."/>
            <person name="Uehling J."/>
            <person name="Grigoriev I.V."/>
            <person name="Vagvolgyi C."/>
            <person name="Papp T."/>
            <person name="Martin F.M."/>
            <person name="Miettinen O."/>
            <person name="Hibbett D.S."/>
            <person name="Nagy L.G."/>
        </authorList>
    </citation>
    <scope>NUCLEOTIDE SEQUENCE [LARGE SCALE GENOMIC DNA]</scope>
    <source>
        <strain evidence="1 2">HHB13444</strain>
    </source>
</reference>
<keyword evidence="2" id="KW-1185">Reference proteome</keyword>
<proteinExistence type="predicted"/>
<dbReference type="PANTHER" id="PTHR46579">
    <property type="entry name" value="F5/8 TYPE C DOMAIN-CONTAINING PROTEIN-RELATED"/>
    <property type="match status" value="1"/>
</dbReference>
<dbReference type="PANTHER" id="PTHR46579:SF2">
    <property type="entry name" value="C2H2-TYPE DOMAIN-CONTAINING PROTEIN"/>
    <property type="match status" value="1"/>
</dbReference>
<accession>A0A5C3NZK3</accession>
<dbReference type="AlphaFoldDB" id="A0A5C3NZK3"/>
<dbReference type="STRING" id="1314778.A0A5C3NZK3"/>
<evidence type="ECO:0000313" key="2">
    <source>
        <dbReference type="Proteomes" id="UP000308197"/>
    </source>
</evidence>
<dbReference type="EMBL" id="ML211450">
    <property type="protein sequence ID" value="TFK82784.1"/>
    <property type="molecule type" value="Genomic_DNA"/>
</dbReference>
<feature type="non-terminal residue" evidence="1">
    <location>
        <position position="1"/>
    </location>
</feature>
<feature type="non-terminal residue" evidence="1">
    <location>
        <position position="172"/>
    </location>
</feature>
<dbReference type="Pfam" id="PF02992">
    <property type="entry name" value="Transposase_21"/>
    <property type="match status" value="1"/>
</dbReference>
<protein>
    <submittedName>
        <fullName evidence="1">Uncharacterized protein</fullName>
    </submittedName>
</protein>